<dbReference type="PANTHER" id="PTHR11200:SF275">
    <property type="entry name" value="LD06095P"/>
    <property type="match status" value="1"/>
</dbReference>
<dbReference type="InterPro" id="IPR000300">
    <property type="entry name" value="IPPc"/>
</dbReference>
<feature type="region of interest" description="Disordered" evidence="1">
    <location>
        <begin position="57"/>
        <end position="78"/>
    </location>
</feature>
<dbReference type="PANTHER" id="PTHR11200">
    <property type="entry name" value="INOSITOL 5-PHOSPHATASE"/>
    <property type="match status" value="1"/>
</dbReference>
<dbReference type="PROSITE" id="PS50004">
    <property type="entry name" value="C2"/>
    <property type="match status" value="1"/>
</dbReference>
<gene>
    <name evidence="3" type="ORF">TrRE_jg9294</name>
</gene>
<feature type="domain" description="C2" evidence="2">
    <location>
        <begin position="460"/>
        <end position="604"/>
    </location>
</feature>
<protein>
    <recommendedName>
        <fullName evidence="2">C2 domain-containing protein</fullName>
    </recommendedName>
</protein>
<dbReference type="AlphaFoldDB" id="A0A9W7DU88"/>
<dbReference type="SMART" id="SM00128">
    <property type="entry name" value="IPPc"/>
    <property type="match status" value="1"/>
</dbReference>
<dbReference type="SUPFAM" id="SSF49562">
    <property type="entry name" value="C2 domain (Calcium/lipid-binding domain, CaLB)"/>
    <property type="match status" value="1"/>
</dbReference>
<dbReference type="Gene3D" id="3.60.10.10">
    <property type="entry name" value="Endonuclease/exonuclease/phosphatase"/>
    <property type="match status" value="1"/>
</dbReference>
<dbReference type="SUPFAM" id="SSF56219">
    <property type="entry name" value="DNase I-like"/>
    <property type="match status" value="1"/>
</dbReference>
<feature type="compositionally biased region" description="Acidic residues" evidence="1">
    <location>
        <begin position="457"/>
        <end position="466"/>
    </location>
</feature>
<dbReference type="SMART" id="SM00239">
    <property type="entry name" value="C2"/>
    <property type="match status" value="1"/>
</dbReference>
<organism evidence="3 4">
    <name type="scientific">Triparma retinervis</name>
    <dbReference type="NCBI Taxonomy" id="2557542"/>
    <lineage>
        <taxon>Eukaryota</taxon>
        <taxon>Sar</taxon>
        <taxon>Stramenopiles</taxon>
        <taxon>Ochrophyta</taxon>
        <taxon>Bolidophyceae</taxon>
        <taxon>Parmales</taxon>
        <taxon>Triparmaceae</taxon>
        <taxon>Triparma</taxon>
    </lineage>
</organism>
<dbReference type="GO" id="GO:0004439">
    <property type="term" value="F:phosphatidylinositol-4,5-bisphosphate 5-phosphatase activity"/>
    <property type="evidence" value="ECO:0007669"/>
    <property type="project" value="TreeGrafter"/>
</dbReference>
<evidence type="ECO:0000259" key="2">
    <source>
        <dbReference type="PROSITE" id="PS50004"/>
    </source>
</evidence>
<reference evidence="3" key="1">
    <citation type="submission" date="2022-07" db="EMBL/GenBank/DDBJ databases">
        <title>Genome analysis of Parmales, a sister group of diatoms, reveals the evolutionary specialization of diatoms from phago-mixotrophs to photoautotrophs.</title>
        <authorList>
            <person name="Ban H."/>
            <person name="Sato S."/>
            <person name="Yoshikawa S."/>
            <person name="Kazumasa Y."/>
            <person name="Nakamura Y."/>
            <person name="Ichinomiya M."/>
            <person name="Saitoh K."/>
            <person name="Sato N."/>
            <person name="Blanc-Mathieu R."/>
            <person name="Endo H."/>
            <person name="Kuwata A."/>
            <person name="Ogata H."/>
        </authorList>
    </citation>
    <scope>NUCLEOTIDE SEQUENCE</scope>
</reference>
<evidence type="ECO:0000256" key="1">
    <source>
        <dbReference type="SAM" id="MobiDB-lite"/>
    </source>
</evidence>
<dbReference type="EMBL" id="BRXZ01003530">
    <property type="protein sequence ID" value="GMH56509.1"/>
    <property type="molecule type" value="Genomic_DNA"/>
</dbReference>
<name>A0A9W7DU88_9STRA</name>
<evidence type="ECO:0000313" key="3">
    <source>
        <dbReference type="EMBL" id="GMH56509.1"/>
    </source>
</evidence>
<proteinExistence type="predicted"/>
<dbReference type="GO" id="GO:0046856">
    <property type="term" value="P:phosphatidylinositol dephosphorylation"/>
    <property type="evidence" value="ECO:0007669"/>
    <property type="project" value="InterPro"/>
</dbReference>
<dbReference type="Gene3D" id="2.60.40.150">
    <property type="entry name" value="C2 domain"/>
    <property type="match status" value="1"/>
</dbReference>
<evidence type="ECO:0000313" key="4">
    <source>
        <dbReference type="Proteomes" id="UP001165082"/>
    </source>
</evidence>
<sequence>MMRMNVMIATSNMGNAMPSHSDISSLIPQDGGDLYDVIVLGMQEATFGEDDVARGMEEEEEGGGDIKVGKGPERKKDKRFSAPSIVGKVGKVVRKVEETFRGVTSTSDTSFNKFTPQHRKAAAFSFDSPHPTADSSALHSMLSSHLPSYSPCVRYQRGEMRLHIYVRTALVPALTDVEVVAENTGIGHFLANKGGIAARITFTDTSLSFVTCHIQAHEGKEHFQRRCNDISEILAGTKLGHPKRYDVSLISHHTFIFGDLNFRTDYGKGKKENKEMCLRALERGDFEEIYKYDELMRAICNGECLNGFQEGDCSKFPPTFKVKRHVRGSLGEGLSVEDVYNPQRTPSYCDRVLYTSLPGLDGRLKQVKLEAVPTYAASDHNPVRSMFHIDVPSIDDIGLHFPSALMSRRPKEESEIRAETRAMNSASKVDSTRIVRDLSETPDFDLDHPTLMPEKAGEEEKEEKEDQVDYNRICRVTFFDMRCRNLTEMDPSITGGGSDPYIQFVPLSDHLLKGQHRNQRRHSIGNHAFTHFKRTATHRKNLNPVFDDVVELEIDLSREKDLLSGKFIALTVMDHDDLSDDDLIGTVVINLASLVGGEGGNGVRLRREKGNTSRIAVSKPVMKDCMVQGHFEGTVEMCWVDGKIGRTINSTRFDRPGECCSLS</sequence>
<dbReference type="Pfam" id="PF00168">
    <property type="entry name" value="C2"/>
    <property type="match status" value="1"/>
</dbReference>
<dbReference type="Pfam" id="PF22669">
    <property type="entry name" value="Exo_endo_phos2"/>
    <property type="match status" value="1"/>
</dbReference>
<dbReference type="InterPro" id="IPR036691">
    <property type="entry name" value="Endo/exonu/phosph_ase_sf"/>
</dbReference>
<feature type="region of interest" description="Disordered" evidence="1">
    <location>
        <begin position="441"/>
        <end position="466"/>
    </location>
</feature>
<dbReference type="Proteomes" id="UP001165082">
    <property type="component" value="Unassembled WGS sequence"/>
</dbReference>
<accession>A0A9W7DU88</accession>
<dbReference type="InterPro" id="IPR000008">
    <property type="entry name" value="C2_dom"/>
</dbReference>
<dbReference type="InterPro" id="IPR035892">
    <property type="entry name" value="C2_domain_sf"/>
</dbReference>
<dbReference type="InterPro" id="IPR046985">
    <property type="entry name" value="IP5"/>
</dbReference>
<dbReference type="OrthoDB" id="62798at2759"/>
<keyword evidence="4" id="KW-1185">Reference proteome</keyword>
<comment type="caution">
    <text evidence="3">The sequence shown here is derived from an EMBL/GenBank/DDBJ whole genome shotgun (WGS) entry which is preliminary data.</text>
</comment>